<evidence type="ECO:0000313" key="3">
    <source>
        <dbReference type="EMBL" id="KAF9337492.1"/>
    </source>
</evidence>
<feature type="region of interest" description="Disordered" evidence="1">
    <location>
        <begin position="260"/>
        <end position="297"/>
    </location>
</feature>
<feature type="compositionally biased region" description="Basic and acidic residues" evidence="1">
    <location>
        <begin position="520"/>
        <end position="535"/>
    </location>
</feature>
<feature type="region of interest" description="Disordered" evidence="1">
    <location>
        <begin position="437"/>
        <end position="456"/>
    </location>
</feature>
<keyword evidence="4" id="KW-1185">Reference proteome</keyword>
<evidence type="ECO:0000313" key="4">
    <source>
        <dbReference type="Proteomes" id="UP000696485"/>
    </source>
</evidence>
<keyword evidence="2" id="KW-0812">Transmembrane</keyword>
<keyword evidence="2" id="KW-0472">Membrane</keyword>
<dbReference type="AlphaFoldDB" id="A0A9P5SV68"/>
<gene>
    <name evidence="3" type="ORF">BG006_004519</name>
</gene>
<feature type="transmembrane region" description="Helical" evidence="2">
    <location>
        <begin position="85"/>
        <end position="105"/>
    </location>
</feature>
<feature type="region of interest" description="Disordered" evidence="1">
    <location>
        <begin position="516"/>
        <end position="535"/>
    </location>
</feature>
<feature type="compositionally biased region" description="Polar residues" evidence="1">
    <location>
        <begin position="187"/>
        <end position="199"/>
    </location>
</feature>
<evidence type="ECO:0000256" key="2">
    <source>
        <dbReference type="SAM" id="Phobius"/>
    </source>
</evidence>
<feature type="region of interest" description="Disordered" evidence="1">
    <location>
        <begin position="155"/>
        <end position="246"/>
    </location>
</feature>
<feature type="compositionally biased region" description="Polar residues" evidence="1">
    <location>
        <begin position="232"/>
        <end position="244"/>
    </location>
</feature>
<sequence length="535" mass="59092">MPTLLFAVPLSKSWLGFHFWKAPPLMELPVELEYIPYQEFEDRFEKLNKIARPTYPTFWPNVVMIFVFVGLAATAAIGMSQRGTALSIMGQGSCFVLPVIAVLWIRIRKETKARSCKKFKHRSQKLLRAWTAQDIETHAIQWKLRLRPKTKSAVRRWPVFSTGDSSTPNPGHGDEENNQDINRDRLNNTTAVDSSNLSPNYPRLHRQASPQNSQEEQEHEQEQGQHQTSESASQSNPTSVQITTAPPRVADVYSALRNPAGTTATTTSTAVTAQPTATTTTTAITDEGDPEATPPSRSKWELWKGLIMELYCCAYFFKQRKVWMIEISLRENLLDEYALPVPSPVYCDYRLPGYDDIMSCNLTPTNTMVQSAISTTASTIVAVTARQGTISAIRYLGSPPAYESDSDDSDDEDGQDDDDEGDSEAESGHILTSALVTRGQSEMSSSGSSVAGATVHRPLEMTTIAVVPSKEEDERSDDEDGVRVEVHDEVMRSMTSMTTLCASATTSRATLPVAPLAVDGADKEEGQSKEQSDHS</sequence>
<feature type="compositionally biased region" description="Low complexity" evidence="1">
    <location>
        <begin position="260"/>
        <end position="285"/>
    </location>
</feature>
<protein>
    <submittedName>
        <fullName evidence="3">Uncharacterized protein</fullName>
    </submittedName>
</protein>
<comment type="caution">
    <text evidence="3">The sequence shown here is derived from an EMBL/GenBank/DDBJ whole genome shotgun (WGS) entry which is preliminary data.</text>
</comment>
<feature type="region of interest" description="Disordered" evidence="1">
    <location>
        <begin position="464"/>
        <end position="483"/>
    </location>
</feature>
<keyword evidence="2" id="KW-1133">Transmembrane helix</keyword>
<accession>A0A9P5SV68</accession>
<organism evidence="3 4">
    <name type="scientific">Podila minutissima</name>
    <dbReference type="NCBI Taxonomy" id="64525"/>
    <lineage>
        <taxon>Eukaryota</taxon>
        <taxon>Fungi</taxon>
        <taxon>Fungi incertae sedis</taxon>
        <taxon>Mucoromycota</taxon>
        <taxon>Mortierellomycotina</taxon>
        <taxon>Mortierellomycetes</taxon>
        <taxon>Mortierellales</taxon>
        <taxon>Mortierellaceae</taxon>
        <taxon>Podila</taxon>
    </lineage>
</organism>
<dbReference type="Proteomes" id="UP000696485">
    <property type="component" value="Unassembled WGS sequence"/>
</dbReference>
<evidence type="ECO:0000256" key="1">
    <source>
        <dbReference type="SAM" id="MobiDB-lite"/>
    </source>
</evidence>
<feature type="transmembrane region" description="Helical" evidence="2">
    <location>
        <begin position="58"/>
        <end position="79"/>
    </location>
</feature>
<reference evidence="3" key="1">
    <citation type="journal article" date="2020" name="Fungal Divers.">
        <title>Resolving the Mortierellaceae phylogeny through synthesis of multi-gene phylogenetics and phylogenomics.</title>
        <authorList>
            <person name="Vandepol N."/>
            <person name="Liber J."/>
            <person name="Desiro A."/>
            <person name="Na H."/>
            <person name="Kennedy M."/>
            <person name="Barry K."/>
            <person name="Grigoriev I.V."/>
            <person name="Miller A.N."/>
            <person name="O'Donnell K."/>
            <person name="Stajich J.E."/>
            <person name="Bonito G."/>
        </authorList>
    </citation>
    <scope>NUCLEOTIDE SEQUENCE</scope>
    <source>
        <strain evidence="3">NVP1</strain>
    </source>
</reference>
<dbReference type="EMBL" id="JAAAUY010000025">
    <property type="protein sequence ID" value="KAF9337492.1"/>
    <property type="molecule type" value="Genomic_DNA"/>
</dbReference>
<proteinExistence type="predicted"/>
<feature type="compositionally biased region" description="Acidic residues" evidence="1">
    <location>
        <begin position="404"/>
        <end position="425"/>
    </location>
</feature>
<feature type="region of interest" description="Disordered" evidence="1">
    <location>
        <begin position="397"/>
        <end position="427"/>
    </location>
</feature>
<name>A0A9P5SV68_9FUNG</name>